<dbReference type="Proteomes" id="UP000188342">
    <property type="component" value="Unassembled WGS sequence"/>
</dbReference>
<reference evidence="1 2" key="1">
    <citation type="submission" date="2017-02" db="EMBL/GenBank/DDBJ databases">
        <authorList>
            <person name="Peterson S.W."/>
        </authorList>
    </citation>
    <scope>NUCLEOTIDE SEQUENCE [LARGE SCALE GENOMIC DNA]</scope>
    <source>
        <strain evidence="1 2">LSP_Lj1</strain>
    </source>
</reference>
<evidence type="ECO:0000313" key="2">
    <source>
        <dbReference type="Proteomes" id="UP000188342"/>
    </source>
</evidence>
<evidence type="ECO:0008006" key="3">
    <source>
        <dbReference type="Google" id="ProtNLM"/>
    </source>
</evidence>
<dbReference type="SUPFAM" id="SSF46955">
    <property type="entry name" value="Putative DNA-binding domain"/>
    <property type="match status" value="1"/>
</dbReference>
<dbReference type="InterPro" id="IPR009061">
    <property type="entry name" value="DNA-bd_dom_put_sf"/>
</dbReference>
<sequence>MTMRTYESLPTAAARIGVSVKTIRRRIAGGVLPVYRCGRILRLDPDDVDAMFDRYPQWTAAALSSKACRSGHAS</sequence>
<organism evidence="1 2">
    <name type="scientific">Luteococcus japonicus LSP_Lj1</name>
    <dbReference type="NCBI Taxonomy" id="1255658"/>
    <lineage>
        <taxon>Bacteria</taxon>
        <taxon>Bacillati</taxon>
        <taxon>Actinomycetota</taxon>
        <taxon>Actinomycetes</taxon>
        <taxon>Propionibacteriales</taxon>
        <taxon>Propionibacteriaceae</taxon>
        <taxon>Luteococcus</taxon>
    </lineage>
</organism>
<dbReference type="GO" id="GO:0003677">
    <property type="term" value="F:DNA binding"/>
    <property type="evidence" value="ECO:0007669"/>
    <property type="project" value="InterPro"/>
</dbReference>
<proteinExistence type="predicted"/>
<dbReference type="AlphaFoldDB" id="A0A1R4KJ05"/>
<dbReference type="EMBL" id="FUKQ01000058">
    <property type="protein sequence ID" value="SJN44187.1"/>
    <property type="molecule type" value="Genomic_DNA"/>
</dbReference>
<evidence type="ECO:0000313" key="1">
    <source>
        <dbReference type="EMBL" id="SJN44187.1"/>
    </source>
</evidence>
<keyword evidence="2" id="KW-1185">Reference proteome</keyword>
<gene>
    <name evidence="1" type="ORF">FM114_14835</name>
</gene>
<protein>
    <recommendedName>
        <fullName evidence="3">Helix-turn-helix domain-containing protein</fullName>
    </recommendedName>
</protein>
<dbReference type="InterPro" id="IPR010093">
    <property type="entry name" value="SinI_DNA-bd"/>
</dbReference>
<dbReference type="RefSeq" id="WP_218668588.1">
    <property type="nucleotide sequence ID" value="NZ_FUKQ01000058.1"/>
</dbReference>
<dbReference type="NCBIfam" id="TIGR01764">
    <property type="entry name" value="excise"/>
    <property type="match status" value="1"/>
</dbReference>
<name>A0A1R4KJ05_9ACTN</name>
<dbReference type="STRING" id="1255658.FM114_14835"/>
<accession>A0A1R4KJ05</accession>